<keyword evidence="3" id="KW-0677">Repeat</keyword>
<keyword evidence="2" id="KW-0808">Transferase</keyword>
<dbReference type="EMBL" id="VLLF01000001">
    <property type="protein sequence ID" value="TWI92565.1"/>
    <property type="molecule type" value="Genomic_DNA"/>
</dbReference>
<dbReference type="SUPFAM" id="SSF51161">
    <property type="entry name" value="Trimeric LpxA-like enzymes"/>
    <property type="match status" value="1"/>
</dbReference>
<comment type="similarity">
    <text evidence="1">Belongs to the transferase hexapeptide repeat family.</text>
</comment>
<sequence>MSQNTPEPRMLSPADKPALSCDPSIHPEALVHDCELGRWTEVGAFTEMRQSQMGDYSYIVQDGDVVWSSIGKFCSIARKVRLNPGNHPTWRASQHHFTYRAAAYDLGEDDTEFFEWRKKDWVTIGHDVWVGHGVTVLAGVTVGTGAILAAGAVVAKDVPPYTIVGGVAAKPIKRRFSEQQAEALMDIAWWDWDHAMLKQRLPDFRSLSIDAFIEKYR</sequence>
<evidence type="ECO:0000256" key="4">
    <source>
        <dbReference type="ARBA" id="ARBA00023315"/>
    </source>
</evidence>
<protein>
    <recommendedName>
        <fullName evidence="7">Phosphonate metabolism protein (Transferase hexapeptide repeat family)</fullName>
    </recommendedName>
</protein>
<dbReference type="InterPro" id="IPR017694">
    <property type="entry name" value="Phosphonate_tfrase_rpt"/>
</dbReference>
<dbReference type="InterPro" id="IPR018357">
    <property type="entry name" value="Hexapep_transf_CS"/>
</dbReference>
<dbReference type="AlphaFoldDB" id="A0A562TGA8"/>
<dbReference type="InterPro" id="IPR001451">
    <property type="entry name" value="Hexapep"/>
</dbReference>
<dbReference type="NCBIfam" id="TIGR03308">
    <property type="entry name" value="phn_thr-fam"/>
    <property type="match status" value="1"/>
</dbReference>
<evidence type="ECO:0000256" key="3">
    <source>
        <dbReference type="ARBA" id="ARBA00022737"/>
    </source>
</evidence>
<dbReference type="CDD" id="cd03349">
    <property type="entry name" value="LbH_XAT"/>
    <property type="match status" value="1"/>
</dbReference>
<dbReference type="GO" id="GO:0016746">
    <property type="term" value="F:acyltransferase activity"/>
    <property type="evidence" value="ECO:0007669"/>
    <property type="project" value="UniProtKB-KW"/>
</dbReference>
<evidence type="ECO:0000256" key="1">
    <source>
        <dbReference type="ARBA" id="ARBA00007274"/>
    </source>
</evidence>
<comment type="caution">
    <text evidence="5">The sequence shown here is derived from an EMBL/GenBank/DDBJ whole genome shotgun (WGS) entry which is preliminary data.</text>
</comment>
<dbReference type="Gene3D" id="2.160.10.10">
    <property type="entry name" value="Hexapeptide repeat proteins"/>
    <property type="match status" value="1"/>
</dbReference>
<evidence type="ECO:0008006" key="7">
    <source>
        <dbReference type="Google" id="ProtNLM"/>
    </source>
</evidence>
<dbReference type="PANTHER" id="PTHR43300:SF11">
    <property type="entry name" value="ACETYLTRANSFERASE RV3034C-RELATED"/>
    <property type="match status" value="1"/>
</dbReference>
<dbReference type="InterPro" id="IPR050179">
    <property type="entry name" value="Trans_hexapeptide_repeat"/>
</dbReference>
<dbReference type="PROSITE" id="PS00101">
    <property type="entry name" value="HEXAPEP_TRANSFERASES"/>
    <property type="match status" value="1"/>
</dbReference>
<evidence type="ECO:0000313" key="6">
    <source>
        <dbReference type="Proteomes" id="UP000320593"/>
    </source>
</evidence>
<keyword evidence="6" id="KW-1185">Reference proteome</keyword>
<keyword evidence="4" id="KW-0012">Acyltransferase</keyword>
<gene>
    <name evidence="5" type="ORF">JM93_00107</name>
</gene>
<name>A0A562TGA8_9HYPH</name>
<dbReference type="InterPro" id="IPR011004">
    <property type="entry name" value="Trimer_LpxA-like_sf"/>
</dbReference>
<dbReference type="Proteomes" id="UP000320593">
    <property type="component" value="Unassembled WGS sequence"/>
</dbReference>
<evidence type="ECO:0000256" key="2">
    <source>
        <dbReference type="ARBA" id="ARBA00022679"/>
    </source>
</evidence>
<dbReference type="PANTHER" id="PTHR43300">
    <property type="entry name" value="ACETYLTRANSFERASE"/>
    <property type="match status" value="1"/>
</dbReference>
<organism evidence="5 6">
    <name type="scientific">Roseibium hamelinense</name>
    <dbReference type="NCBI Taxonomy" id="150831"/>
    <lineage>
        <taxon>Bacteria</taxon>
        <taxon>Pseudomonadati</taxon>
        <taxon>Pseudomonadota</taxon>
        <taxon>Alphaproteobacteria</taxon>
        <taxon>Hyphomicrobiales</taxon>
        <taxon>Stappiaceae</taxon>
        <taxon>Roseibium</taxon>
    </lineage>
</organism>
<evidence type="ECO:0000313" key="5">
    <source>
        <dbReference type="EMBL" id="TWI92565.1"/>
    </source>
</evidence>
<proteinExistence type="inferred from homology"/>
<accession>A0A562TGA8</accession>
<reference evidence="5 6" key="1">
    <citation type="submission" date="2019-07" db="EMBL/GenBank/DDBJ databases">
        <title>Genomic Encyclopedia of Archaeal and Bacterial Type Strains, Phase II (KMG-II): from individual species to whole genera.</title>
        <authorList>
            <person name="Goeker M."/>
        </authorList>
    </citation>
    <scope>NUCLEOTIDE SEQUENCE [LARGE SCALE GENOMIC DNA]</scope>
    <source>
        <strain evidence="5 6">ATCC BAA-252</strain>
    </source>
</reference>
<dbReference type="Pfam" id="PF00132">
    <property type="entry name" value="Hexapep"/>
    <property type="match status" value="1"/>
</dbReference>
<dbReference type="RefSeq" id="WP_244300732.1">
    <property type="nucleotide sequence ID" value="NZ_SMLY01000068.1"/>
</dbReference>